<dbReference type="EMBL" id="KN847046">
    <property type="protein sequence ID" value="KIW23796.1"/>
    <property type="molecule type" value="Genomic_DNA"/>
</dbReference>
<dbReference type="Proteomes" id="UP000054466">
    <property type="component" value="Unassembled WGS sequence"/>
</dbReference>
<sequence length="111" mass="11973">MLRLIAAVDSYQLSSSHPPLSAAILPSSTAVILPSSTHHVASFGISRVSREVESNRGHIHHPSRSRGPIYNTWSADGVTPCPRRDGRIESWSAVCFLSTLPPTQREQSSGG</sequence>
<dbReference type="VEuPathDB" id="FungiDB:PV07_11969"/>
<keyword evidence="2" id="KW-1185">Reference proteome</keyword>
<dbReference type="HOGENOM" id="CLU_2158112_0_0_1"/>
<organism evidence="1 2">
    <name type="scientific">Cladophialophora immunda</name>
    <dbReference type="NCBI Taxonomy" id="569365"/>
    <lineage>
        <taxon>Eukaryota</taxon>
        <taxon>Fungi</taxon>
        <taxon>Dikarya</taxon>
        <taxon>Ascomycota</taxon>
        <taxon>Pezizomycotina</taxon>
        <taxon>Eurotiomycetes</taxon>
        <taxon>Chaetothyriomycetidae</taxon>
        <taxon>Chaetothyriales</taxon>
        <taxon>Herpotrichiellaceae</taxon>
        <taxon>Cladophialophora</taxon>
    </lineage>
</organism>
<reference evidence="1 2" key="1">
    <citation type="submission" date="2015-01" db="EMBL/GenBank/DDBJ databases">
        <title>The Genome Sequence of Cladophialophora immunda CBS83496.</title>
        <authorList>
            <consortium name="The Broad Institute Genomics Platform"/>
            <person name="Cuomo C."/>
            <person name="de Hoog S."/>
            <person name="Gorbushina A."/>
            <person name="Stielow B."/>
            <person name="Teixiera M."/>
            <person name="Abouelleil A."/>
            <person name="Chapman S.B."/>
            <person name="Priest M."/>
            <person name="Young S.K."/>
            <person name="Wortman J."/>
            <person name="Nusbaum C."/>
            <person name="Birren B."/>
        </authorList>
    </citation>
    <scope>NUCLEOTIDE SEQUENCE [LARGE SCALE GENOMIC DNA]</scope>
    <source>
        <strain evidence="1 2">CBS 83496</strain>
    </source>
</reference>
<dbReference type="AlphaFoldDB" id="A0A0D1Z817"/>
<accession>A0A0D1Z817</accession>
<dbReference type="GeneID" id="27351163"/>
<proteinExistence type="predicted"/>
<evidence type="ECO:0000313" key="1">
    <source>
        <dbReference type="EMBL" id="KIW23796.1"/>
    </source>
</evidence>
<name>A0A0D1Z817_9EURO</name>
<dbReference type="RefSeq" id="XP_016244012.1">
    <property type="nucleotide sequence ID" value="XM_016399450.1"/>
</dbReference>
<gene>
    <name evidence="1" type="ORF">PV07_11969</name>
</gene>
<evidence type="ECO:0000313" key="2">
    <source>
        <dbReference type="Proteomes" id="UP000054466"/>
    </source>
</evidence>
<protein>
    <submittedName>
        <fullName evidence="1">Uncharacterized protein</fullName>
    </submittedName>
</protein>